<dbReference type="SUPFAM" id="SSF51735">
    <property type="entry name" value="NAD(P)-binding Rossmann-fold domains"/>
    <property type="match status" value="1"/>
</dbReference>
<comment type="caution">
    <text evidence="3">The sequence shown here is derived from an EMBL/GenBank/DDBJ whole genome shotgun (WGS) entry which is preliminary data.</text>
</comment>
<name>A0ABW9HFE4_9PSED</name>
<dbReference type="InterPro" id="IPR057326">
    <property type="entry name" value="KR_dom"/>
</dbReference>
<dbReference type="NCBIfam" id="NF005559">
    <property type="entry name" value="PRK07231.1"/>
    <property type="match status" value="1"/>
</dbReference>
<evidence type="ECO:0000313" key="4">
    <source>
        <dbReference type="Proteomes" id="UP001631987"/>
    </source>
</evidence>
<sequence length="258" mass="27199">MSRLHNKVCLVTGAASGIGLAIAEAFLREGAKVLLTDIDVANGERAAARLQEEGLAADFHVHDASSQEQWQQVMDAVQQRWGRLDVLVNNAGIAIIADVETLTLAQWRKTNAVNLDGVFLGTQQAIAAMKGQGSGAIINIASIEGIIGEPMVPSYNASKGGVRIFTRAAAAHCARLGYGIRINNLCPGFISTAMFTGGLGTISVEQAQQFQGFLQQRIPMGRVGAPEEIAKAALFLASDDSSYVTGTDLVVDGGYLAQ</sequence>
<keyword evidence="3" id="KW-0560">Oxidoreductase</keyword>
<evidence type="ECO:0000256" key="1">
    <source>
        <dbReference type="ARBA" id="ARBA00006484"/>
    </source>
</evidence>
<proteinExistence type="inferred from homology"/>
<dbReference type="InterPro" id="IPR002347">
    <property type="entry name" value="SDR_fam"/>
</dbReference>
<dbReference type="GO" id="GO:0047936">
    <property type="term" value="F:glucose 1-dehydrogenase [NAD(P)+] activity"/>
    <property type="evidence" value="ECO:0007669"/>
    <property type="project" value="UniProtKB-EC"/>
</dbReference>
<organism evidence="3 4">
    <name type="scientific">Pseudomonas monachiensis</name>
    <dbReference type="NCBI Taxonomy" id="3060212"/>
    <lineage>
        <taxon>Bacteria</taxon>
        <taxon>Pseudomonadati</taxon>
        <taxon>Pseudomonadota</taxon>
        <taxon>Gammaproteobacteria</taxon>
        <taxon>Pseudomonadales</taxon>
        <taxon>Pseudomonadaceae</taxon>
        <taxon>Pseudomonas</taxon>
    </lineage>
</organism>
<protein>
    <submittedName>
        <fullName evidence="3">Glucose 1-dehydrogenase</fullName>
        <ecNumber evidence="3">1.1.1.47</ecNumber>
    </submittedName>
</protein>
<dbReference type="Pfam" id="PF13561">
    <property type="entry name" value="adh_short_C2"/>
    <property type="match status" value="1"/>
</dbReference>
<dbReference type="RefSeq" id="WP_409078991.1">
    <property type="nucleotide sequence ID" value="NZ_CP178857.1"/>
</dbReference>
<dbReference type="InterPro" id="IPR036291">
    <property type="entry name" value="NAD(P)-bd_dom_sf"/>
</dbReference>
<accession>A0ABW9HFE4</accession>
<dbReference type="EC" id="1.1.1.47" evidence="3"/>
<dbReference type="PRINTS" id="PR00081">
    <property type="entry name" value="GDHRDH"/>
</dbReference>
<dbReference type="SMART" id="SM00822">
    <property type="entry name" value="PKS_KR"/>
    <property type="match status" value="1"/>
</dbReference>
<dbReference type="Proteomes" id="UP001631987">
    <property type="component" value="Unassembled WGS sequence"/>
</dbReference>
<keyword evidence="4" id="KW-1185">Reference proteome</keyword>
<comment type="similarity">
    <text evidence="1">Belongs to the short-chain dehydrogenases/reductases (SDR) family.</text>
</comment>
<dbReference type="PROSITE" id="PS00061">
    <property type="entry name" value="ADH_SHORT"/>
    <property type="match status" value="1"/>
</dbReference>
<gene>
    <name evidence="3" type="ORF">ACKKH4_19985</name>
</gene>
<dbReference type="Gene3D" id="3.40.50.720">
    <property type="entry name" value="NAD(P)-binding Rossmann-like Domain"/>
    <property type="match status" value="1"/>
</dbReference>
<dbReference type="PRINTS" id="PR00080">
    <property type="entry name" value="SDRFAMILY"/>
</dbReference>
<reference evidence="3 4" key="1">
    <citation type="submission" date="2024-12" db="EMBL/GenBank/DDBJ databases">
        <title>Pseudomonas species isolated from Lotus nodules promote plant growth.</title>
        <authorList>
            <person name="Yu Y.-H."/>
            <person name="Kurtenbach J."/>
            <person name="Crosbie D."/>
            <person name="Brachmann A."/>
            <person name="Marin M."/>
        </authorList>
    </citation>
    <scope>NUCLEOTIDE SEQUENCE [LARGE SCALE GENOMIC DNA]</scope>
    <source>
        <strain evidence="3 4">PLb12A</strain>
    </source>
</reference>
<feature type="domain" description="Ketoreductase" evidence="2">
    <location>
        <begin position="7"/>
        <end position="188"/>
    </location>
</feature>
<evidence type="ECO:0000259" key="2">
    <source>
        <dbReference type="SMART" id="SM00822"/>
    </source>
</evidence>
<dbReference type="EMBL" id="JBJVNW010000010">
    <property type="protein sequence ID" value="MFM9519515.1"/>
    <property type="molecule type" value="Genomic_DNA"/>
</dbReference>
<evidence type="ECO:0000313" key="3">
    <source>
        <dbReference type="EMBL" id="MFM9519515.1"/>
    </source>
</evidence>
<dbReference type="PANTHER" id="PTHR42760">
    <property type="entry name" value="SHORT-CHAIN DEHYDROGENASES/REDUCTASES FAMILY MEMBER"/>
    <property type="match status" value="1"/>
</dbReference>
<dbReference type="InterPro" id="IPR020904">
    <property type="entry name" value="Sc_DH/Rdtase_CS"/>
</dbReference>